<dbReference type="InterPro" id="IPR002884">
    <property type="entry name" value="P_dom"/>
</dbReference>
<dbReference type="Proteomes" id="UP000284842">
    <property type="component" value="Unassembled WGS sequence"/>
</dbReference>
<dbReference type="Gene3D" id="3.40.50.200">
    <property type="entry name" value="Peptidase S8/S53 domain"/>
    <property type="match status" value="1"/>
</dbReference>
<feature type="active site" description="Charge relay system" evidence="13 14">
    <location>
        <position position="408"/>
    </location>
</feature>
<keyword evidence="20" id="KW-1185">Reference proteome</keyword>
<evidence type="ECO:0000256" key="3">
    <source>
        <dbReference type="ARBA" id="ARBA00022670"/>
    </source>
</evidence>
<feature type="active site" description="Charge relay system" evidence="13 14">
    <location>
        <position position="237"/>
    </location>
</feature>
<feature type="chain" id="PRO_5019053052" description="P/Homo B domain-containing protein" evidence="17">
    <location>
        <begin position="21"/>
        <end position="881"/>
    </location>
</feature>
<keyword evidence="6 14" id="KW-0378">Hydrolase</keyword>
<dbReference type="EMBL" id="NHTK01001246">
    <property type="protein sequence ID" value="PPR01465.1"/>
    <property type="molecule type" value="Genomic_DNA"/>
</dbReference>
<dbReference type="STRING" id="181874.A0A409YEQ7"/>
<dbReference type="GO" id="GO:0007323">
    <property type="term" value="P:peptide pheromone maturation"/>
    <property type="evidence" value="ECO:0007669"/>
    <property type="project" value="UniProtKB-ARBA"/>
</dbReference>
<dbReference type="AlphaFoldDB" id="A0A409YEQ7"/>
<dbReference type="FunFam" id="3.40.50.200:FF:000005">
    <property type="entry name" value="Proprotein convertase subtilisin/kexin type 7"/>
    <property type="match status" value="1"/>
</dbReference>
<keyword evidence="11" id="KW-0865">Zymogen</keyword>
<dbReference type="PRINTS" id="PR00723">
    <property type="entry name" value="SUBTILISIN"/>
</dbReference>
<evidence type="ECO:0000256" key="11">
    <source>
        <dbReference type="ARBA" id="ARBA00023145"/>
    </source>
</evidence>
<evidence type="ECO:0000313" key="19">
    <source>
        <dbReference type="EMBL" id="PPR01465.1"/>
    </source>
</evidence>
<feature type="signal peptide" evidence="17">
    <location>
        <begin position="1"/>
        <end position="20"/>
    </location>
</feature>
<dbReference type="PANTHER" id="PTHR42884">
    <property type="entry name" value="PROPROTEIN CONVERTASE SUBTILISIN/KEXIN-RELATED"/>
    <property type="match status" value="1"/>
</dbReference>
<dbReference type="GO" id="GO:0004252">
    <property type="term" value="F:serine-type endopeptidase activity"/>
    <property type="evidence" value="ECO:0007669"/>
    <property type="project" value="UniProtKB-UniRule"/>
</dbReference>
<comment type="similarity">
    <text evidence="2">Belongs to the peptidase S8 family. Furin subfamily.</text>
</comment>
<feature type="region of interest" description="Disordered" evidence="15">
    <location>
        <begin position="646"/>
        <end position="714"/>
    </location>
</feature>
<dbReference type="InterPro" id="IPR022398">
    <property type="entry name" value="Peptidase_S8_His-AS"/>
</dbReference>
<dbReference type="OrthoDB" id="300641at2759"/>
<dbReference type="Pfam" id="PF00082">
    <property type="entry name" value="Peptidase_S8"/>
    <property type="match status" value="1"/>
</dbReference>
<keyword evidence="5 17" id="KW-0732">Signal</keyword>
<proteinExistence type="inferred from homology"/>
<evidence type="ECO:0000256" key="7">
    <source>
        <dbReference type="ARBA" id="ARBA00022825"/>
    </source>
</evidence>
<dbReference type="SUPFAM" id="SSF52743">
    <property type="entry name" value="Subtilisin-like"/>
    <property type="match status" value="1"/>
</dbReference>
<evidence type="ECO:0000259" key="18">
    <source>
        <dbReference type="PROSITE" id="PS51829"/>
    </source>
</evidence>
<dbReference type="InterPro" id="IPR008979">
    <property type="entry name" value="Galactose-bd-like_sf"/>
</dbReference>
<keyword evidence="9 16" id="KW-1133">Transmembrane helix</keyword>
<sequence>MHLRWTVLASLLWSPNLSSAIPQKRHYDTHSYYALEHSPSASGATLQEVAWALGVEVVEQVGALEDVWLVRGPKPEGFDPREEYAEERRDPVLEVYQNLRRQASSNLETRSEEALYARHIVRSVNYLELQTLRELEKRAAIPPTKASAKSVAQRLDIKDPLFTEQWHLVNDEYPEHMMNTTPVWDMGYTGKGVLTSFLDDGLDFESDDLKDAFDAENSYDFNAHVPLPRPTGVRDHHGTRCAGQVAARRNNACGVGIAYDAKAAGVRILGGRITTVDEAAALNYGYKDVSIYSCSWGPRDNGQTMDAPSYLIRKAVVNGINNGRGGKGSIFVFASGNGGRDDDQCNFDGYTNSIYSVTVSSIDYKGLHPTYSETCAANMIVAYSSGSGNHIVTTDRNNECTRSHGGTSAAAPNAVGVFALALQARPDLTWRDIQHLCVETARLVNPDDPDWEKTATGRLFSYKYGYGALDAYAYVTAAKNWKLVKPQAWIHTDIVRFRDGRVHDLGHKKYTYEGGEPIPDEGFETKISVTKEMVEKNNFEKLEHVDIRVWISHTKRGDVEVQLISPKGIKSILASRRKYDEDTTGFPGWRFMTVKHWGEDVVGDWTIRVTDQKDSEHNGTFHGWNLAFWGSAIDPAKATKFVEPTVDHSLPPQTEPDRPVLNDPALSSSTSHAKPTDLLPPDHGEATGENTRPAFPHQTAAPQPGSSSAPDDASDAWLSHMATLIDSQKWFFGGAGIASVFAIAAVIFFCRRKRRLAQYSSLADDEVPMGAIGQSRVVGGANGGMSRALYDAFGQPSPSPDIDDLPPPRTGNATARGNAGLGFHSGFLDDDEPSAALSTPAYRDDPEEEDPAHLHGEHDSREVEVYSTPQDSREGSRERLT</sequence>
<evidence type="ECO:0000256" key="15">
    <source>
        <dbReference type="SAM" id="MobiDB-lite"/>
    </source>
</evidence>
<dbReference type="CDD" id="cd04059">
    <property type="entry name" value="Peptidases_S8_Protein_convertases_Kexins_Furin-like"/>
    <property type="match status" value="1"/>
</dbReference>
<comment type="caution">
    <text evidence="19">The sequence shown here is derived from an EMBL/GenBank/DDBJ whole genome shotgun (WGS) entry which is preliminary data.</text>
</comment>
<accession>A0A409YEQ7</accession>
<dbReference type="GO" id="GO:0000139">
    <property type="term" value="C:Golgi membrane"/>
    <property type="evidence" value="ECO:0007669"/>
    <property type="project" value="TreeGrafter"/>
</dbReference>
<dbReference type="InterPro" id="IPR000209">
    <property type="entry name" value="Peptidase_S8/S53_dom"/>
</dbReference>
<comment type="subcellular location">
    <subcellularLocation>
        <location evidence="1">Membrane</location>
    </subcellularLocation>
</comment>
<feature type="region of interest" description="Disordered" evidence="15">
    <location>
        <begin position="792"/>
        <end position="881"/>
    </location>
</feature>
<protein>
    <recommendedName>
        <fullName evidence="18">P/Homo B domain-containing protein</fullName>
    </recommendedName>
</protein>
<evidence type="ECO:0000256" key="10">
    <source>
        <dbReference type="ARBA" id="ARBA00023136"/>
    </source>
</evidence>
<feature type="compositionally biased region" description="Basic and acidic residues" evidence="15">
    <location>
        <begin position="871"/>
        <end position="881"/>
    </location>
</feature>
<evidence type="ECO:0000256" key="12">
    <source>
        <dbReference type="ARBA" id="ARBA00023180"/>
    </source>
</evidence>
<dbReference type="Pfam" id="PF01483">
    <property type="entry name" value="P_proprotein"/>
    <property type="match status" value="1"/>
</dbReference>
<evidence type="ECO:0000256" key="16">
    <source>
        <dbReference type="SAM" id="Phobius"/>
    </source>
</evidence>
<dbReference type="PROSITE" id="PS00137">
    <property type="entry name" value="SUBTILASE_HIS"/>
    <property type="match status" value="1"/>
</dbReference>
<keyword evidence="8" id="KW-0106">Calcium</keyword>
<dbReference type="PROSITE" id="PS00138">
    <property type="entry name" value="SUBTILASE_SER"/>
    <property type="match status" value="1"/>
</dbReference>
<evidence type="ECO:0000256" key="8">
    <source>
        <dbReference type="ARBA" id="ARBA00022837"/>
    </source>
</evidence>
<dbReference type="InParanoid" id="A0A409YEQ7"/>
<reference evidence="19 20" key="1">
    <citation type="journal article" date="2018" name="Evol. Lett.">
        <title>Horizontal gene cluster transfer increased hallucinogenic mushroom diversity.</title>
        <authorList>
            <person name="Reynolds H.T."/>
            <person name="Vijayakumar V."/>
            <person name="Gluck-Thaler E."/>
            <person name="Korotkin H.B."/>
            <person name="Matheny P.B."/>
            <person name="Slot J.C."/>
        </authorList>
    </citation>
    <scope>NUCLEOTIDE SEQUENCE [LARGE SCALE GENOMIC DNA]</scope>
    <source>
        <strain evidence="19 20">2629</strain>
    </source>
</reference>
<name>A0A409YEQ7_9AGAR</name>
<dbReference type="GO" id="GO:0005802">
    <property type="term" value="C:trans-Golgi network"/>
    <property type="evidence" value="ECO:0007669"/>
    <property type="project" value="TreeGrafter"/>
</dbReference>
<organism evidence="19 20">
    <name type="scientific">Panaeolus cyanescens</name>
    <dbReference type="NCBI Taxonomy" id="181874"/>
    <lineage>
        <taxon>Eukaryota</taxon>
        <taxon>Fungi</taxon>
        <taxon>Dikarya</taxon>
        <taxon>Basidiomycota</taxon>
        <taxon>Agaricomycotina</taxon>
        <taxon>Agaricomycetes</taxon>
        <taxon>Agaricomycetidae</taxon>
        <taxon>Agaricales</taxon>
        <taxon>Agaricineae</taxon>
        <taxon>Galeropsidaceae</taxon>
        <taxon>Panaeolus</taxon>
    </lineage>
</organism>
<dbReference type="InterPro" id="IPR023828">
    <property type="entry name" value="Peptidase_S8_Ser-AS"/>
</dbReference>
<feature type="domain" description="P/Homo B" evidence="18">
    <location>
        <begin position="484"/>
        <end position="634"/>
    </location>
</feature>
<keyword evidence="7 14" id="KW-0720">Serine protease</keyword>
<dbReference type="PROSITE" id="PS51892">
    <property type="entry name" value="SUBTILASE"/>
    <property type="match status" value="1"/>
</dbReference>
<evidence type="ECO:0000256" key="4">
    <source>
        <dbReference type="ARBA" id="ARBA00022692"/>
    </source>
</evidence>
<feature type="transmembrane region" description="Helical" evidence="16">
    <location>
        <begin position="730"/>
        <end position="750"/>
    </location>
</feature>
<evidence type="ECO:0000256" key="1">
    <source>
        <dbReference type="ARBA" id="ARBA00004370"/>
    </source>
</evidence>
<evidence type="ECO:0000256" key="17">
    <source>
        <dbReference type="SAM" id="SignalP"/>
    </source>
</evidence>
<keyword evidence="12" id="KW-0325">Glycoprotein</keyword>
<evidence type="ECO:0000256" key="6">
    <source>
        <dbReference type="ARBA" id="ARBA00022801"/>
    </source>
</evidence>
<evidence type="ECO:0000256" key="13">
    <source>
        <dbReference type="PIRSR" id="PIRSR615500-1"/>
    </source>
</evidence>
<evidence type="ECO:0000256" key="5">
    <source>
        <dbReference type="ARBA" id="ARBA00022729"/>
    </source>
</evidence>
<feature type="compositionally biased region" description="Low complexity" evidence="15">
    <location>
        <begin position="700"/>
        <end position="711"/>
    </location>
</feature>
<dbReference type="FunCoup" id="A0A409YEQ7">
    <property type="interactions" value="45"/>
</dbReference>
<dbReference type="InterPro" id="IPR036852">
    <property type="entry name" value="Peptidase_S8/S53_dom_sf"/>
</dbReference>
<gene>
    <name evidence="19" type="ORF">CVT24_001869</name>
</gene>
<dbReference type="PROSITE" id="PS51829">
    <property type="entry name" value="P_HOMO_B"/>
    <property type="match status" value="1"/>
</dbReference>
<evidence type="ECO:0000256" key="14">
    <source>
        <dbReference type="PROSITE-ProRule" id="PRU01240"/>
    </source>
</evidence>
<evidence type="ECO:0000256" key="9">
    <source>
        <dbReference type="ARBA" id="ARBA00022989"/>
    </source>
</evidence>
<dbReference type="SUPFAM" id="SSF49785">
    <property type="entry name" value="Galactose-binding domain-like"/>
    <property type="match status" value="1"/>
</dbReference>
<keyword evidence="10 16" id="KW-0472">Membrane</keyword>
<keyword evidence="3 14" id="KW-0645">Protease</keyword>
<dbReference type="GO" id="GO:0016485">
    <property type="term" value="P:protein processing"/>
    <property type="evidence" value="ECO:0007669"/>
    <property type="project" value="TreeGrafter"/>
</dbReference>
<evidence type="ECO:0000313" key="20">
    <source>
        <dbReference type="Proteomes" id="UP000284842"/>
    </source>
</evidence>
<dbReference type="PANTHER" id="PTHR42884:SF14">
    <property type="entry name" value="NEUROENDOCRINE CONVERTASE 1"/>
    <property type="match status" value="1"/>
</dbReference>
<feature type="compositionally biased region" description="Basic and acidic residues" evidence="15">
    <location>
        <begin position="851"/>
        <end position="864"/>
    </location>
</feature>
<dbReference type="FunFam" id="2.60.120.260:FF:000026">
    <property type="entry name" value="proprotein convertase subtilisin/kexin type 7"/>
    <property type="match status" value="1"/>
</dbReference>
<dbReference type="Gene3D" id="2.60.120.260">
    <property type="entry name" value="Galactose-binding domain-like"/>
    <property type="match status" value="1"/>
</dbReference>
<dbReference type="InterPro" id="IPR034182">
    <property type="entry name" value="Kexin/furin"/>
</dbReference>
<keyword evidence="4 16" id="KW-0812">Transmembrane</keyword>
<feature type="active site" description="Charge relay system" evidence="13 14">
    <location>
        <position position="199"/>
    </location>
</feature>
<evidence type="ECO:0000256" key="2">
    <source>
        <dbReference type="ARBA" id="ARBA00005325"/>
    </source>
</evidence>
<dbReference type="InterPro" id="IPR015500">
    <property type="entry name" value="Peptidase_S8_subtilisin-rel"/>
</dbReference>